<evidence type="ECO:0000313" key="2">
    <source>
        <dbReference type="EMBL" id="RPD62052.1"/>
    </source>
</evidence>
<dbReference type="AlphaFoldDB" id="A0A5C2SE48"/>
<feature type="compositionally biased region" description="Polar residues" evidence="1">
    <location>
        <begin position="20"/>
        <end position="29"/>
    </location>
</feature>
<organism evidence="2 3">
    <name type="scientific">Lentinus tigrinus ALCF2SS1-6</name>
    <dbReference type="NCBI Taxonomy" id="1328759"/>
    <lineage>
        <taxon>Eukaryota</taxon>
        <taxon>Fungi</taxon>
        <taxon>Dikarya</taxon>
        <taxon>Basidiomycota</taxon>
        <taxon>Agaricomycotina</taxon>
        <taxon>Agaricomycetes</taxon>
        <taxon>Polyporales</taxon>
        <taxon>Polyporaceae</taxon>
        <taxon>Lentinus</taxon>
    </lineage>
</organism>
<dbReference type="Proteomes" id="UP000313359">
    <property type="component" value="Unassembled WGS sequence"/>
</dbReference>
<evidence type="ECO:0000256" key="1">
    <source>
        <dbReference type="SAM" id="MobiDB-lite"/>
    </source>
</evidence>
<keyword evidence="3" id="KW-1185">Reference proteome</keyword>
<name>A0A5C2SE48_9APHY</name>
<proteinExistence type="predicted"/>
<feature type="region of interest" description="Disordered" evidence="1">
    <location>
        <begin position="16"/>
        <end position="107"/>
    </location>
</feature>
<dbReference type="EMBL" id="ML122260">
    <property type="protein sequence ID" value="RPD62052.1"/>
    <property type="molecule type" value="Genomic_DNA"/>
</dbReference>
<accession>A0A5C2SE48</accession>
<gene>
    <name evidence="2" type="ORF">L227DRAFT_48125</name>
</gene>
<reference evidence="2" key="1">
    <citation type="journal article" date="2018" name="Genome Biol. Evol.">
        <title>Genomics and development of Lentinus tigrinus, a white-rot wood-decaying mushroom with dimorphic fruiting bodies.</title>
        <authorList>
            <person name="Wu B."/>
            <person name="Xu Z."/>
            <person name="Knudson A."/>
            <person name="Carlson A."/>
            <person name="Chen N."/>
            <person name="Kovaka S."/>
            <person name="LaButti K."/>
            <person name="Lipzen A."/>
            <person name="Pennachio C."/>
            <person name="Riley R."/>
            <person name="Schakwitz W."/>
            <person name="Umezawa K."/>
            <person name="Ohm R.A."/>
            <person name="Grigoriev I.V."/>
            <person name="Nagy L.G."/>
            <person name="Gibbons J."/>
            <person name="Hibbett D."/>
        </authorList>
    </citation>
    <scope>NUCLEOTIDE SEQUENCE [LARGE SCALE GENOMIC DNA]</scope>
    <source>
        <strain evidence="2">ALCF2SS1-6</strain>
    </source>
</reference>
<feature type="compositionally biased region" description="Polar residues" evidence="1">
    <location>
        <begin position="50"/>
        <end position="69"/>
    </location>
</feature>
<evidence type="ECO:0000313" key="3">
    <source>
        <dbReference type="Proteomes" id="UP000313359"/>
    </source>
</evidence>
<sequence>MGAAVTCKREQKEHLLRGTNIRQDQSTVRSSDRIIGTDNGRTRREVATSDEAQSGSCHSAVSLRYTPQGQKREQQSSHGSWICSFPKVGSSATDRPSGLTGPAVLDDVDHRGNRVGWLRKSSEEHPGRGANVCGQPRGFRTANSGATAHEHSSTRRAINIKQEASRAAEKCVKSVQYRTRRK</sequence>
<feature type="region of interest" description="Disordered" evidence="1">
    <location>
        <begin position="119"/>
        <end position="165"/>
    </location>
</feature>
<protein>
    <submittedName>
        <fullName evidence="2">Uncharacterized protein</fullName>
    </submittedName>
</protein>